<dbReference type="EMBL" id="JAIWYP010000008">
    <property type="protein sequence ID" value="KAH3784557.1"/>
    <property type="molecule type" value="Genomic_DNA"/>
</dbReference>
<dbReference type="AlphaFoldDB" id="A0A9D4EQK2"/>
<name>A0A9D4EQK2_DREPO</name>
<evidence type="ECO:0000313" key="1">
    <source>
        <dbReference type="EMBL" id="KAH3784557.1"/>
    </source>
</evidence>
<accession>A0A9D4EQK2</accession>
<reference evidence="1" key="2">
    <citation type="submission" date="2020-11" db="EMBL/GenBank/DDBJ databases">
        <authorList>
            <person name="McCartney M.A."/>
            <person name="Auch B."/>
            <person name="Kono T."/>
            <person name="Mallez S."/>
            <person name="Becker A."/>
            <person name="Gohl D.M."/>
            <person name="Silverstein K.A.T."/>
            <person name="Koren S."/>
            <person name="Bechman K.B."/>
            <person name="Herman A."/>
            <person name="Abrahante J.E."/>
            <person name="Garbe J."/>
        </authorList>
    </citation>
    <scope>NUCLEOTIDE SEQUENCE</scope>
    <source>
        <strain evidence="1">Duluth1</strain>
        <tissue evidence="1">Whole animal</tissue>
    </source>
</reference>
<comment type="caution">
    <text evidence="1">The sequence shown here is derived from an EMBL/GenBank/DDBJ whole genome shotgun (WGS) entry which is preliminary data.</text>
</comment>
<keyword evidence="2" id="KW-1185">Reference proteome</keyword>
<organism evidence="1 2">
    <name type="scientific">Dreissena polymorpha</name>
    <name type="common">Zebra mussel</name>
    <name type="synonym">Mytilus polymorpha</name>
    <dbReference type="NCBI Taxonomy" id="45954"/>
    <lineage>
        <taxon>Eukaryota</taxon>
        <taxon>Metazoa</taxon>
        <taxon>Spiralia</taxon>
        <taxon>Lophotrochozoa</taxon>
        <taxon>Mollusca</taxon>
        <taxon>Bivalvia</taxon>
        <taxon>Autobranchia</taxon>
        <taxon>Heteroconchia</taxon>
        <taxon>Euheterodonta</taxon>
        <taxon>Imparidentia</taxon>
        <taxon>Neoheterodontei</taxon>
        <taxon>Myida</taxon>
        <taxon>Dreissenoidea</taxon>
        <taxon>Dreissenidae</taxon>
        <taxon>Dreissena</taxon>
    </lineage>
</organism>
<dbReference type="Proteomes" id="UP000828390">
    <property type="component" value="Unassembled WGS sequence"/>
</dbReference>
<sequence length="214" mass="24755">MDESDVDNMDIDAAFDWLEEKQINHQLQSLEEMKQLIRVHLRASSSDPKLSKSHKENVRDRPLKCYNELCNMKDDDTRIMDESDVDTMDIDAAFDWLDENQISHQLQSLEEMRQLIRVHLRASSSGAKLSKSHKENVSDTPLQCYKGFCNLKDDGTHIMDKRDVDNMDIDAAFDWLEENQISHQLQSLVEMRQLIRVHLRASSIGAKLSTSHKG</sequence>
<gene>
    <name evidence="1" type="ORF">DPMN_162515</name>
</gene>
<proteinExistence type="predicted"/>
<protein>
    <submittedName>
        <fullName evidence="1">Uncharacterized protein</fullName>
    </submittedName>
</protein>
<evidence type="ECO:0000313" key="2">
    <source>
        <dbReference type="Proteomes" id="UP000828390"/>
    </source>
</evidence>
<reference evidence="1" key="1">
    <citation type="journal article" date="2019" name="bioRxiv">
        <title>The Genome of the Zebra Mussel, Dreissena polymorpha: A Resource for Invasive Species Research.</title>
        <authorList>
            <person name="McCartney M.A."/>
            <person name="Auch B."/>
            <person name="Kono T."/>
            <person name="Mallez S."/>
            <person name="Zhang Y."/>
            <person name="Obille A."/>
            <person name="Becker A."/>
            <person name="Abrahante J.E."/>
            <person name="Garbe J."/>
            <person name="Badalamenti J.P."/>
            <person name="Herman A."/>
            <person name="Mangelson H."/>
            <person name="Liachko I."/>
            <person name="Sullivan S."/>
            <person name="Sone E.D."/>
            <person name="Koren S."/>
            <person name="Silverstein K.A.T."/>
            <person name="Beckman K.B."/>
            <person name="Gohl D.M."/>
        </authorList>
    </citation>
    <scope>NUCLEOTIDE SEQUENCE</scope>
    <source>
        <strain evidence="1">Duluth1</strain>
        <tissue evidence="1">Whole animal</tissue>
    </source>
</reference>